<proteinExistence type="predicted"/>
<feature type="transmembrane region" description="Helical" evidence="1">
    <location>
        <begin position="273"/>
        <end position="292"/>
    </location>
</feature>
<keyword evidence="1" id="KW-1133">Transmembrane helix</keyword>
<keyword evidence="1" id="KW-0472">Membrane</keyword>
<evidence type="ECO:0000313" key="2">
    <source>
        <dbReference type="EMBL" id="MFD2513002.1"/>
    </source>
</evidence>
<dbReference type="Proteomes" id="UP001597544">
    <property type="component" value="Unassembled WGS sequence"/>
</dbReference>
<comment type="caution">
    <text evidence="2">The sequence shown here is derived from an EMBL/GenBank/DDBJ whole genome shotgun (WGS) entry which is preliminary data.</text>
</comment>
<feature type="transmembrane region" description="Helical" evidence="1">
    <location>
        <begin position="304"/>
        <end position="327"/>
    </location>
</feature>
<feature type="transmembrane region" description="Helical" evidence="1">
    <location>
        <begin position="339"/>
        <end position="359"/>
    </location>
</feature>
<feature type="transmembrane region" description="Helical" evidence="1">
    <location>
        <begin position="91"/>
        <end position="110"/>
    </location>
</feature>
<accession>A0ABW5IJA9</accession>
<sequence length="503" mass="57407">MSSTSSYPHNRYYDILIIIGLYTIIPFFVLCIFNQPSVDDFEYAVRDNRNSFVATQIETYYNWSGRYFSTAISRINPIRVGSWIGYKISSFLFLCAFILTLHVFVSSLFYKLASRQKLTLTLFITALYFSQMPDVSRGLYYMTAYLVYQLPNILTLVLLVLLTMLFSLRGKTAKFLCKIGILVACLSIIGTNELSLIYLLTTLSLLLLQLWRIQHQAFNFILVVFICSLVASLGVVLAPGNYVRMETTISGAGNIMWSSMTAAILILKYFYKWGALLTVASILYMLLWQRGISFSNRFNNAFDIPLPVSVAVFITTLFLMSFAYSWSTGGETKGSVGNVIYFYFIMGWFYNLHVVINRFPTHFQQIGFPSVLAIPVMLLFARLIFNIDNNVSTAYLDLLSGKATRHDKELNKRYTFLRTSDCKVCAVEPLSGMPKTLYIYDLTHKLEDRGLLKNSAIRKYWGKEEIYLSEPSLINETSNSEVLHQLGAELRANLGEKMGSFFM</sequence>
<gene>
    <name evidence="2" type="ORF">ACFSRY_03925</name>
</gene>
<dbReference type="InterPro" id="IPR045691">
    <property type="entry name" value="DUF6056"/>
</dbReference>
<name>A0ABW5IJA9_9BACT</name>
<keyword evidence="3" id="KW-1185">Reference proteome</keyword>
<protein>
    <submittedName>
        <fullName evidence="2">DUF6056 family protein</fullName>
    </submittedName>
</protein>
<feature type="transmembrane region" description="Helical" evidence="1">
    <location>
        <begin position="180"/>
        <end position="211"/>
    </location>
</feature>
<reference evidence="3" key="1">
    <citation type="journal article" date="2019" name="Int. J. Syst. Evol. Microbiol.">
        <title>The Global Catalogue of Microorganisms (GCM) 10K type strain sequencing project: providing services to taxonomists for standard genome sequencing and annotation.</title>
        <authorList>
            <consortium name="The Broad Institute Genomics Platform"/>
            <consortium name="The Broad Institute Genome Sequencing Center for Infectious Disease"/>
            <person name="Wu L."/>
            <person name="Ma J."/>
        </authorList>
    </citation>
    <scope>NUCLEOTIDE SEQUENCE [LARGE SCALE GENOMIC DNA]</scope>
    <source>
        <strain evidence="3">KCTC 42498</strain>
    </source>
</reference>
<feature type="transmembrane region" description="Helical" evidence="1">
    <location>
        <begin position="12"/>
        <end position="35"/>
    </location>
</feature>
<feature type="transmembrane region" description="Helical" evidence="1">
    <location>
        <begin position="145"/>
        <end position="168"/>
    </location>
</feature>
<evidence type="ECO:0000313" key="3">
    <source>
        <dbReference type="Proteomes" id="UP001597544"/>
    </source>
</evidence>
<feature type="transmembrane region" description="Helical" evidence="1">
    <location>
        <begin position="217"/>
        <end position="237"/>
    </location>
</feature>
<keyword evidence="1" id="KW-0812">Transmembrane</keyword>
<evidence type="ECO:0000256" key="1">
    <source>
        <dbReference type="SAM" id="Phobius"/>
    </source>
</evidence>
<organism evidence="2 3">
    <name type="scientific">Pontibacter locisalis</name>
    <dbReference type="NCBI Taxonomy" id="1719035"/>
    <lineage>
        <taxon>Bacteria</taxon>
        <taxon>Pseudomonadati</taxon>
        <taxon>Bacteroidota</taxon>
        <taxon>Cytophagia</taxon>
        <taxon>Cytophagales</taxon>
        <taxon>Hymenobacteraceae</taxon>
        <taxon>Pontibacter</taxon>
    </lineage>
</organism>
<dbReference type="EMBL" id="JBHULU010000004">
    <property type="protein sequence ID" value="MFD2513002.1"/>
    <property type="molecule type" value="Genomic_DNA"/>
</dbReference>
<dbReference type="RefSeq" id="WP_377503461.1">
    <property type="nucleotide sequence ID" value="NZ_JBHULU010000004.1"/>
</dbReference>
<dbReference type="Pfam" id="PF19528">
    <property type="entry name" value="DUF6056"/>
    <property type="match status" value="1"/>
</dbReference>
<feature type="transmembrane region" description="Helical" evidence="1">
    <location>
        <begin position="366"/>
        <end position="385"/>
    </location>
</feature>